<dbReference type="AlphaFoldDB" id="A0A552M8W0"/>
<gene>
    <name evidence="1" type="ORF">EWV88_02315</name>
</gene>
<dbReference type="Proteomes" id="UP000318616">
    <property type="component" value="Unassembled WGS sequence"/>
</dbReference>
<evidence type="ECO:0000313" key="2">
    <source>
        <dbReference type="Proteomes" id="UP000318616"/>
    </source>
</evidence>
<organism evidence="1 2">
    <name type="scientific">Microcystis wesenbergii Mw_MB_S_20031200_S109D</name>
    <dbReference type="NCBI Taxonomy" id="2486241"/>
    <lineage>
        <taxon>Bacteria</taxon>
        <taxon>Bacillati</taxon>
        <taxon>Cyanobacteriota</taxon>
        <taxon>Cyanophyceae</taxon>
        <taxon>Oscillatoriophycideae</taxon>
        <taxon>Chroococcales</taxon>
        <taxon>Microcystaceae</taxon>
        <taxon>Microcystis</taxon>
    </lineage>
</organism>
<name>A0A552M8W0_9CHRO</name>
<reference evidence="1 2" key="1">
    <citation type="submission" date="2019-01" db="EMBL/GenBank/DDBJ databases">
        <title>Coherence of Microcystis species and biogeography revealed through population genomics.</title>
        <authorList>
            <person name="Perez-Carrascal O.M."/>
            <person name="Terrat Y."/>
            <person name="Giani A."/>
            <person name="Fortin N."/>
            <person name="Tromas N."/>
            <person name="Shapiro B.J."/>
        </authorList>
    </citation>
    <scope>NUCLEOTIDE SEQUENCE [LARGE SCALE GENOMIC DNA]</scope>
    <source>
        <strain evidence="1">Mw_MB_S_20031200_S109D</strain>
    </source>
</reference>
<sequence>MLQEKVWVLGTRTPAWVGKVRLAIFRGRKRIPLKQEALNDLESSSLLVVISTSETDLIIGDQEDKPHWTNYAQLWS</sequence>
<accession>A0A552M8W0</accession>
<protein>
    <submittedName>
        <fullName evidence="1">Uncharacterized protein</fullName>
    </submittedName>
</protein>
<evidence type="ECO:0000313" key="1">
    <source>
        <dbReference type="EMBL" id="TRV28896.1"/>
    </source>
</evidence>
<dbReference type="EMBL" id="SFAP01000031">
    <property type="protein sequence ID" value="TRV28896.1"/>
    <property type="molecule type" value="Genomic_DNA"/>
</dbReference>
<comment type="caution">
    <text evidence="1">The sequence shown here is derived from an EMBL/GenBank/DDBJ whole genome shotgun (WGS) entry which is preliminary data.</text>
</comment>
<proteinExistence type="predicted"/>